<proteinExistence type="predicted"/>
<feature type="transmembrane region" description="Helical" evidence="1">
    <location>
        <begin position="12"/>
        <end position="32"/>
    </location>
</feature>
<dbReference type="EMBL" id="UINC01050498">
    <property type="protein sequence ID" value="SVB63528.1"/>
    <property type="molecule type" value="Genomic_DNA"/>
</dbReference>
<keyword evidence="1" id="KW-0812">Transmembrane</keyword>
<gene>
    <name evidence="2" type="ORF">METZ01_LOCUS216382</name>
</gene>
<reference evidence="2" key="1">
    <citation type="submission" date="2018-05" db="EMBL/GenBank/DDBJ databases">
        <authorList>
            <person name="Lanie J.A."/>
            <person name="Ng W.-L."/>
            <person name="Kazmierczak K.M."/>
            <person name="Andrzejewski T.M."/>
            <person name="Davidsen T.M."/>
            <person name="Wayne K.J."/>
            <person name="Tettelin H."/>
            <person name="Glass J.I."/>
            <person name="Rusch D."/>
            <person name="Podicherti R."/>
            <person name="Tsui H.-C.T."/>
            <person name="Winkler M.E."/>
        </authorList>
    </citation>
    <scope>NUCLEOTIDE SEQUENCE</scope>
</reference>
<evidence type="ECO:0000313" key="2">
    <source>
        <dbReference type="EMBL" id="SVB63528.1"/>
    </source>
</evidence>
<evidence type="ECO:0000256" key="1">
    <source>
        <dbReference type="SAM" id="Phobius"/>
    </source>
</evidence>
<sequence length="34" mass="3622">MDRIIRTTSGLIVGLIVGGIVIGLIKAAQWLMGR</sequence>
<keyword evidence="1" id="KW-1133">Transmembrane helix</keyword>
<keyword evidence="1" id="KW-0472">Membrane</keyword>
<name>A0A382FKD0_9ZZZZ</name>
<accession>A0A382FKD0</accession>
<protein>
    <submittedName>
        <fullName evidence="2">Uncharacterized protein</fullName>
    </submittedName>
</protein>
<dbReference type="AlphaFoldDB" id="A0A382FKD0"/>
<organism evidence="2">
    <name type="scientific">marine metagenome</name>
    <dbReference type="NCBI Taxonomy" id="408172"/>
    <lineage>
        <taxon>unclassified sequences</taxon>
        <taxon>metagenomes</taxon>
        <taxon>ecological metagenomes</taxon>
    </lineage>
</organism>